<proteinExistence type="predicted"/>
<organism evidence="1">
    <name type="scientific">Streptomyces sp. Y1</name>
    <dbReference type="NCBI Taxonomy" id="3238634"/>
    <lineage>
        <taxon>Bacteria</taxon>
        <taxon>Bacillati</taxon>
        <taxon>Actinomycetota</taxon>
        <taxon>Actinomycetes</taxon>
        <taxon>Kitasatosporales</taxon>
        <taxon>Streptomycetaceae</taxon>
        <taxon>Streptomyces</taxon>
    </lineage>
</organism>
<name>A0AB39TS65_9ACTN</name>
<dbReference type="EMBL" id="CP163445">
    <property type="protein sequence ID" value="XDQ82025.1"/>
    <property type="molecule type" value="Genomic_DNA"/>
</dbReference>
<dbReference type="AlphaFoldDB" id="A0AB39TS65"/>
<gene>
    <name evidence="1" type="ORF">AB2U05_27910</name>
</gene>
<reference evidence="1" key="1">
    <citation type="submission" date="2024-07" db="EMBL/GenBank/DDBJ databases">
        <authorList>
            <person name="Yu S.T."/>
        </authorList>
    </citation>
    <scope>NUCLEOTIDE SEQUENCE</scope>
    <source>
        <strain evidence="1">Y1</strain>
    </source>
</reference>
<evidence type="ECO:0000313" key="1">
    <source>
        <dbReference type="EMBL" id="XDQ82025.1"/>
    </source>
</evidence>
<accession>A0AB39TS65</accession>
<sequence>MSTPSADDPLPVKPRQDAQDWAQHMTEYMAQAAGVVLNPGSAEPFFNDCVGKRDEVAKDGRYKMSYAVYSSAPLEQHPEAVRKVRTMLEQQGFNIDGYRETTNGKVDTVLDASQSSSRYLVTVETTTGGLLLFRVNTPCLMPPTTPSAASG</sequence>
<dbReference type="RefSeq" id="WP_369184561.1">
    <property type="nucleotide sequence ID" value="NZ_CP163445.1"/>
</dbReference>
<protein>
    <submittedName>
        <fullName evidence="1">Uncharacterized protein</fullName>
    </submittedName>
</protein>